<reference evidence="1 2" key="1">
    <citation type="journal article" date="2020" name="Microorganisms">
        <title>Osmotic Adaptation and Compatible Solute Biosynthesis of Phototrophic Bacteria as Revealed from Genome Analyses.</title>
        <authorList>
            <person name="Imhoff J.F."/>
            <person name="Rahn T."/>
            <person name="Kunzel S."/>
            <person name="Keller A."/>
            <person name="Neulinger S.C."/>
        </authorList>
    </citation>
    <scope>NUCLEOTIDE SEQUENCE [LARGE SCALE GENOMIC DNA]</scope>
    <source>
        <strain evidence="1 2">DSM 9895</strain>
    </source>
</reference>
<dbReference type="RefSeq" id="WP_200339110.1">
    <property type="nucleotide sequence ID" value="NZ_NRRL01000003.1"/>
</dbReference>
<keyword evidence="2" id="KW-1185">Reference proteome</keyword>
<dbReference type="EMBL" id="NRRL01000003">
    <property type="protein sequence ID" value="MBK1667049.1"/>
    <property type="molecule type" value="Genomic_DNA"/>
</dbReference>
<protein>
    <recommendedName>
        <fullName evidence="3">RES domain-containing protein</fullName>
    </recommendedName>
</protein>
<gene>
    <name evidence="1" type="ORF">CKO28_03190</name>
</gene>
<evidence type="ECO:0000313" key="2">
    <source>
        <dbReference type="Proteomes" id="UP001296873"/>
    </source>
</evidence>
<evidence type="ECO:0008006" key="3">
    <source>
        <dbReference type="Google" id="ProtNLM"/>
    </source>
</evidence>
<accession>A0ABS1D9Z9</accession>
<proteinExistence type="predicted"/>
<comment type="caution">
    <text evidence="1">The sequence shown here is derived from an EMBL/GenBank/DDBJ whole genome shotgun (WGS) entry which is preliminary data.</text>
</comment>
<sequence length="191" mass="21039">MYQLTTFPSGPAREASDLIDLALAQTAPLDLRGSCLTPTMRYGAERTTLYSAYARGRDHASFADGTPLYVGHDRTLAEALCRLHAHYQSADTPLTRLDEPRLTRTLRPVGIEARCRLRGYRLRFTARPSLFALFAPCGSEILHTDLIQTAELIATAHSEGRRLEARGLPAECPDAAHLRGAFPNPLRTLPA</sequence>
<dbReference type="Proteomes" id="UP001296873">
    <property type="component" value="Unassembled WGS sequence"/>
</dbReference>
<organism evidence="1 2">
    <name type="scientific">Rhodovibrio sodomensis</name>
    <dbReference type="NCBI Taxonomy" id="1088"/>
    <lineage>
        <taxon>Bacteria</taxon>
        <taxon>Pseudomonadati</taxon>
        <taxon>Pseudomonadota</taxon>
        <taxon>Alphaproteobacteria</taxon>
        <taxon>Rhodospirillales</taxon>
        <taxon>Rhodovibrionaceae</taxon>
        <taxon>Rhodovibrio</taxon>
    </lineage>
</organism>
<evidence type="ECO:0000313" key="1">
    <source>
        <dbReference type="EMBL" id="MBK1667049.1"/>
    </source>
</evidence>
<name>A0ABS1D9Z9_9PROT</name>